<organism evidence="8 9">
    <name type="scientific">Alkalibacillus flavidus</name>
    <dbReference type="NCBI Taxonomy" id="546021"/>
    <lineage>
        <taxon>Bacteria</taxon>
        <taxon>Bacillati</taxon>
        <taxon>Bacillota</taxon>
        <taxon>Bacilli</taxon>
        <taxon>Bacillales</taxon>
        <taxon>Bacillaceae</taxon>
        <taxon>Alkalibacillus</taxon>
    </lineage>
</organism>
<evidence type="ECO:0000259" key="7">
    <source>
        <dbReference type="SMART" id="SM00228"/>
    </source>
</evidence>
<dbReference type="Pfam" id="PF13365">
    <property type="entry name" value="Trypsin_2"/>
    <property type="match status" value="1"/>
</dbReference>
<dbReference type="PANTHER" id="PTHR43343">
    <property type="entry name" value="PEPTIDASE S12"/>
    <property type="match status" value="1"/>
</dbReference>
<keyword evidence="6" id="KW-0472">Membrane</keyword>
<evidence type="ECO:0000256" key="6">
    <source>
        <dbReference type="SAM" id="Phobius"/>
    </source>
</evidence>
<comment type="caution">
    <text evidence="8">The sequence shown here is derived from an EMBL/GenBank/DDBJ whole genome shotgun (WGS) entry which is preliminary data.</text>
</comment>
<dbReference type="SUPFAM" id="SSF50156">
    <property type="entry name" value="PDZ domain-like"/>
    <property type="match status" value="1"/>
</dbReference>
<evidence type="ECO:0000313" key="9">
    <source>
        <dbReference type="Proteomes" id="UP001549167"/>
    </source>
</evidence>
<dbReference type="InterPro" id="IPR043504">
    <property type="entry name" value="Peptidase_S1_PA_chymotrypsin"/>
</dbReference>
<keyword evidence="9" id="KW-1185">Reference proteome</keyword>
<evidence type="ECO:0000256" key="1">
    <source>
        <dbReference type="ARBA" id="ARBA00010541"/>
    </source>
</evidence>
<dbReference type="InterPro" id="IPR036034">
    <property type="entry name" value="PDZ_sf"/>
</dbReference>
<dbReference type="Pfam" id="PF13180">
    <property type="entry name" value="PDZ_2"/>
    <property type="match status" value="1"/>
</dbReference>
<evidence type="ECO:0000256" key="3">
    <source>
        <dbReference type="ARBA" id="ARBA00022801"/>
    </source>
</evidence>
<dbReference type="GO" id="GO:0006508">
    <property type="term" value="P:proteolysis"/>
    <property type="evidence" value="ECO:0007669"/>
    <property type="project" value="UniProtKB-KW"/>
</dbReference>
<comment type="similarity">
    <text evidence="1">Belongs to the peptidase S1C family.</text>
</comment>
<dbReference type="Gene3D" id="2.30.42.10">
    <property type="match status" value="1"/>
</dbReference>
<feature type="transmembrane region" description="Helical" evidence="6">
    <location>
        <begin position="24"/>
        <end position="45"/>
    </location>
</feature>
<dbReference type="PANTHER" id="PTHR43343:SF3">
    <property type="entry name" value="PROTEASE DO-LIKE 8, CHLOROPLASTIC"/>
    <property type="match status" value="1"/>
</dbReference>
<dbReference type="InterPro" id="IPR001478">
    <property type="entry name" value="PDZ"/>
</dbReference>
<dbReference type="Gene3D" id="2.40.10.10">
    <property type="entry name" value="Trypsin-like serine proteases"/>
    <property type="match status" value="2"/>
</dbReference>
<dbReference type="EMBL" id="JBEPMX010000009">
    <property type="protein sequence ID" value="MET3683854.1"/>
    <property type="molecule type" value="Genomic_DNA"/>
</dbReference>
<dbReference type="InterPro" id="IPR009003">
    <property type="entry name" value="Peptidase_S1_PA"/>
</dbReference>
<keyword evidence="4" id="KW-0720">Serine protease</keyword>
<feature type="region of interest" description="Disordered" evidence="5">
    <location>
        <begin position="50"/>
        <end position="86"/>
    </location>
</feature>
<feature type="compositionally biased region" description="Acidic residues" evidence="5">
    <location>
        <begin position="57"/>
        <end position="71"/>
    </location>
</feature>
<evidence type="ECO:0000256" key="2">
    <source>
        <dbReference type="ARBA" id="ARBA00022670"/>
    </source>
</evidence>
<protein>
    <submittedName>
        <fullName evidence="8">Serine protease Do</fullName>
        <ecNumber evidence="8">3.4.21.107</ecNumber>
    </submittedName>
</protein>
<keyword evidence="2 8" id="KW-0645">Protease</keyword>
<gene>
    <name evidence="8" type="ORF">ABID56_001964</name>
</gene>
<feature type="domain" description="PDZ" evidence="7">
    <location>
        <begin position="317"/>
        <end position="406"/>
    </location>
</feature>
<name>A0ABV2KW95_9BACI</name>
<evidence type="ECO:0000256" key="5">
    <source>
        <dbReference type="SAM" id="MobiDB-lite"/>
    </source>
</evidence>
<sequence length="420" mass="45280">MSYEDEQYNQHHDTQSKSKPGKPWFAAIVGAILGSVLMFFLLTTFTGQNVASSDDTNNSDEQQENTDESSSDDNQANDNSSSQNSMNIDIATQTTDVVENVSDAIVGVVNIQNQNNIFGQQPQQGSQQGGTGSGVVYKQEDGSAYVVTNHHVIEGADAVEIVFPDETQVEAEIVGSDMYTDLAVLRVDDEHVSQVIELGDSDSLEVGEPVVAIGNPLGLKFAGSVTQGVVSGKDRLIPVDLDENGTQDWQMEVLQTDAAINPGNSGGALVNMDGRLIGINSMKISSAQLEGLGFAIPINSAKPIMDELEEDGTVTRSYVGISPMSLADIPQYHWQNTLNLPDDVEKGVVVSSVGNMSPAAQAGLQQYDVITQIDGQSINNVLELRQYLYNETEPGQEVTVTYYRNGEQQDTTISLTSQEF</sequence>
<dbReference type="GO" id="GO:0008233">
    <property type="term" value="F:peptidase activity"/>
    <property type="evidence" value="ECO:0007669"/>
    <property type="project" value="UniProtKB-KW"/>
</dbReference>
<dbReference type="Proteomes" id="UP001549167">
    <property type="component" value="Unassembled WGS sequence"/>
</dbReference>
<proteinExistence type="inferred from homology"/>
<dbReference type="SUPFAM" id="SSF50494">
    <property type="entry name" value="Trypsin-like serine proteases"/>
    <property type="match status" value="1"/>
</dbReference>
<evidence type="ECO:0000313" key="8">
    <source>
        <dbReference type="EMBL" id="MET3683854.1"/>
    </source>
</evidence>
<dbReference type="InterPro" id="IPR051201">
    <property type="entry name" value="Chloro_Bact_Ser_Proteases"/>
</dbReference>
<feature type="compositionally biased region" description="Low complexity" evidence="5">
    <location>
        <begin position="72"/>
        <end position="86"/>
    </location>
</feature>
<keyword evidence="3 8" id="KW-0378">Hydrolase</keyword>
<accession>A0ABV2KW95</accession>
<reference evidence="8 9" key="1">
    <citation type="submission" date="2024-06" db="EMBL/GenBank/DDBJ databases">
        <title>Genomic Encyclopedia of Type Strains, Phase IV (KMG-IV): sequencing the most valuable type-strain genomes for metagenomic binning, comparative biology and taxonomic classification.</title>
        <authorList>
            <person name="Goeker M."/>
        </authorList>
    </citation>
    <scope>NUCLEOTIDE SEQUENCE [LARGE SCALE GENOMIC DNA]</scope>
    <source>
        <strain evidence="8 9">DSM 23520</strain>
    </source>
</reference>
<feature type="region of interest" description="Disordered" evidence="5">
    <location>
        <begin position="1"/>
        <end position="21"/>
    </location>
</feature>
<keyword evidence="6" id="KW-1133">Transmembrane helix</keyword>
<dbReference type="SMART" id="SM00228">
    <property type="entry name" value="PDZ"/>
    <property type="match status" value="1"/>
</dbReference>
<dbReference type="CDD" id="cd06781">
    <property type="entry name" value="cpPDZ_BsHtra-like"/>
    <property type="match status" value="1"/>
</dbReference>
<dbReference type="EC" id="3.4.21.107" evidence="8"/>
<dbReference type="PRINTS" id="PR00834">
    <property type="entry name" value="PROTEASES2C"/>
</dbReference>
<dbReference type="InterPro" id="IPR001940">
    <property type="entry name" value="Peptidase_S1C"/>
</dbReference>
<keyword evidence="6" id="KW-0812">Transmembrane</keyword>
<evidence type="ECO:0000256" key="4">
    <source>
        <dbReference type="ARBA" id="ARBA00022825"/>
    </source>
</evidence>
<dbReference type="RefSeq" id="WP_354220646.1">
    <property type="nucleotide sequence ID" value="NZ_JBEPMX010000009.1"/>
</dbReference>